<dbReference type="OrthoDB" id="69989at2759"/>
<reference evidence="9 10" key="2">
    <citation type="journal article" date="2007" name="BMC Biol.">
        <title>A 100%-complete sequence reveals unusually simple genomic features in the hot-spring red alga Cyanidioschyzon merolae.</title>
        <authorList>
            <person name="Nozaki H."/>
            <person name="Takano H."/>
            <person name="Misumi O."/>
            <person name="Terasawa K."/>
            <person name="Matsuzaki M."/>
            <person name="Maruyama S."/>
            <person name="Nishida K."/>
            <person name="Yagisawa F."/>
            <person name="Yoshida Y."/>
            <person name="Fujiwara T."/>
            <person name="Takio S."/>
            <person name="Tamura K."/>
            <person name="Chung S.J."/>
            <person name="Nakamura S."/>
            <person name="Kuroiwa H."/>
            <person name="Tanaka K."/>
            <person name="Sato N."/>
            <person name="Kuroiwa T."/>
        </authorList>
    </citation>
    <scope>NUCLEOTIDE SEQUENCE [LARGE SCALE GENOMIC DNA]</scope>
    <source>
        <strain evidence="9 10">10D</strain>
    </source>
</reference>
<dbReference type="PANTHER" id="PTHR13325">
    <property type="entry name" value="PROTEASE M50 MEMBRANE-BOUND TRANSCRIPTION FACTOR SITE 2 PROTEASE"/>
    <property type="match status" value="1"/>
</dbReference>
<feature type="transmembrane region" description="Helical" evidence="7">
    <location>
        <begin position="524"/>
        <end position="555"/>
    </location>
</feature>
<dbReference type="GeneID" id="16992345"/>
<evidence type="ECO:0000256" key="2">
    <source>
        <dbReference type="ARBA" id="ARBA00022692"/>
    </source>
</evidence>
<keyword evidence="9" id="KW-0378">Hydrolase</keyword>
<evidence type="ECO:0000313" key="10">
    <source>
        <dbReference type="Proteomes" id="UP000007014"/>
    </source>
</evidence>
<evidence type="ECO:0000259" key="8">
    <source>
        <dbReference type="Pfam" id="PF02163"/>
    </source>
</evidence>
<feature type="transmembrane region" description="Helical" evidence="7">
    <location>
        <begin position="323"/>
        <end position="345"/>
    </location>
</feature>
<dbReference type="GO" id="GO:0031293">
    <property type="term" value="P:membrane protein intracellular domain proteolysis"/>
    <property type="evidence" value="ECO:0007669"/>
    <property type="project" value="TreeGrafter"/>
</dbReference>
<dbReference type="Gramene" id="CMB142CT">
    <property type="protein sequence ID" value="CMB142CT"/>
    <property type="gene ID" value="CMB142C"/>
</dbReference>
<accession>M1V6H6</accession>
<feature type="transmembrane region" description="Helical" evidence="7">
    <location>
        <begin position="98"/>
        <end position="116"/>
    </location>
</feature>
<name>M1V6H6_CYAM1</name>
<dbReference type="RefSeq" id="XP_005535225.1">
    <property type="nucleotide sequence ID" value="XM_005535168.1"/>
</dbReference>
<evidence type="ECO:0000256" key="5">
    <source>
        <dbReference type="ARBA" id="ARBA00032658"/>
    </source>
</evidence>
<feature type="transmembrane region" description="Helical" evidence="7">
    <location>
        <begin position="288"/>
        <end position="307"/>
    </location>
</feature>
<reference evidence="9 10" key="1">
    <citation type="journal article" date="2004" name="Nature">
        <title>Genome sequence of the ultrasmall unicellular red alga Cyanidioschyzon merolae 10D.</title>
        <authorList>
            <person name="Matsuzaki M."/>
            <person name="Misumi O."/>
            <person name="Shin-i T."/>
            <person name="Maruyama S."/>
            <person name="Takahara M."/>
            <person name="Miyagishima S."/>
            <person name="Mori T."/>
            <person name="Nishida K."/>
            <person name="Yagisawa F."/>
            <person name="Nishida K."/>
            <person name="Yoshida Y."/>
            <person name="Nishimura Y."/>
            <person name="Nakao S."/>
            <person name="Kobayashi T."/>
            <person name="Momoyama Y."/>
            <person name="Higashiyama T."/>
            <person name="Minoda A."/>
            <person name="Sano M."/>
            <person name="Nomoto H."/>
            <person name="Oishi K."/>
            <person name="Hayashi H."/>
            <person name="Ohta F."/>
            <person name="Nishizaka S."/>
            <person name="Haga S."/>
            <person name="Miura S."/>
            <person name="Morishita T."/>
            <person name="Kabeya Y."/>
            <person name="Terasawa K."/>
            <person name="Suzuki Y."/>
            <person name="Ishii Y."/>
            <person name="Asakawa S."/>
            <person name="Takano H."/>
            <person name="Ohta N."/>
            <person name="Kuroiwa H."/>
            <person name="Tanaka K."/>
            <person name="Shimizu N."/>
            <person name="Sugano S."/>
            <person name="Sato N."/>
            <person name="Nozaki H."/>
            <person name="Ogasawara N."/>
            <person name="Kohara Y."/>
            <person name="Kuroiwa T."/>
        </authorList>
    </citation>
    <scope>NUCLEOTIDE SEQUENCE [LARGE SCALE GENOMIC DNA]</scope>
    <source>
        <strain evidence="9 10">10D</strain>
    </source>
</reference>
<keyword evidence="9" id="KW-0482">Metalloprotease</keyword>
<feature type="transmembrane region" description="Helical" evidence="7">
    <location>
        <begin position="576"/>
        <end position="598"/>
    </location>
</feature>
<dbReference type="GO" id="GO:0012505">
    <property type="term" value="C:endomembrane system"/>
    <property type="evidence" value="ECO:0007669"/>
    <property type="project" value="UniProtKB-SubCell"/>
</dbReference>
<dbReference type="GO" id="GO:0005737">
    <property type="term" value="C:cytoplasm"/>
    <property type="evidence" value="ECO:0007669"/>
    <property type="project" value="TreeGrafter"/>
</dbReference>
<dbReference type="GO" id="GO:0004222">
    <property type="term" value="F:metalloendopeptidase activity"/>
    <property type="evidence" value="ECO:0007669"/>
    <property type="project" value="InterPro"/>
</dbReference>
<dbReference type="HOGENOM" id="CLU_450072_0_0_1"/>
<dbReference type="Proteomes" id="UP000007014">
    <property type="component" value="Chromosome 2"/>
</dbReference>
<dbReference type="KEGG" id="cme:CYME_CMB142C"/>
<keyword evidence="9" id="KW-0645">Protease</keyword>
<keyword evidence="4 7" id="KW-0472">Membrane</keyword>
<evidence type="ECO:0000256" key="1">
    <source>
        <dbReference type="ARBA" id="ARBA00004127"/>
    </source>
</evidence>
<evidence type="ECO:0000256" key="3">
    <source>
        <dbReference type="ARBA" id="ARBA00022989"/>
    </source>
</evidence>
<keyword evidence="3 7" id="KW-1133">Transmembrane helix</keyword>
<evidence type="ECO:0000313" key="9">
    <source>
        <dbReference type="EMBL" id="BAM78939.1"/>
    </source>
</evidence>
<dbReference type="GO" id="GO:1905897">
    <property type="term" value="P:regulation of response to endoplasmic reticulum stress"/>
    <property type="evidence" value="ECO:0007669"/>
    <property type="project" value="TreeGrafter"/>
</dbReference>
<gene>
    <name evidence="9" type="ORF">CYME_CMB142C</name>
</gene>
<feature type="transmembrane region" description="Helical" evidence="7">
    <location>
        <begin position="257"/>
        <end position="276"/>
    </location>
</feature>
<dbReference type="EMBL" id="AP006484">
    <property type="protein sequence ID" value="BAM78939.1"/>
    <property type="molecule type" value="Genomic_DNA"/>
</dbReference>
<dbReference type="AlphaFoldDB" id="M1V6H6"/>
<dbReference type="eggNOG" id="KOG2921">
    <property type="taxonomic scope" value="Eukaryota"/>
</dbReference>
<organism evidence="9 10">
    <name type="scientific">Cyanidioschyzon merolae (strain NIES-3377 / 10D)</name>
    <name type="common">Unicellular red alga</name>
    <dbReference type="NCBI Taxonomy" id="280699"/>
    <lineage>
        <taxon>Eukaryota</taxon>
        <taxon>Rhodophyta</taxon>
        <taxon>Bangiophyceae</taxon>
        <taxon>Cyanidiales</taxon>
        <taxon>Cyanidiaceae</taxon>
        <taxon>Cyanidioschyzon</taxon>
    </lineage>
</organism>
<dbReference type="Pfam" id="PF02163">
    <property type="entry name" value="Peptidase_M50"/>
    <property type="match status" value="1"/>
</dbReference>
<dbReference type="InterPro" id="IPR001193">
    <property type="entry name" value="MBTPS2"/>
</dbReference>
<dbReference type="GO" id="GO:0016020">
    <property type="term" value="C:membrane"/>
    <property type="evidence" value="ECO:0007669"/>
    <property type="project" value="InterPro"/>
</dbReference>
<dbReference type="InterPro" id="IPR008915">
    <property type="entry name" value="Peptidase_M50"/>
</dbReference>
<evidence type="ECO:0000256" key="6">
    <source>
        <dbReference type="SAM" id="MobiDB-lite"/>
    </source>
</evidence>
<keyword evidence="10" id="KW-1185">Reference proteome</keyword>
<keyword evidence="2 7" id="KW-0812">Transmembrane</keyword>
<sequence>MEHSGPLLAFTCRAWVTIFLLGKSVDVLTRRRFSRWLSQHHITWALGVFIYQHAFAAPNPDRAILQPAIERNQRNAPRQRPARFRRRVERMLRWSFEIGAYLTLLIGLVWIVWVLSQLLQQVHLRSACLVSRSVNRAYAPLDDRKAVAIKMSTSLEEASPNPRIPRAPSRMHPGDAAPGKMRERGGVKVHFGTAKAVALSPFANSKPVEDSGAEHFAEAPLALPAARPGERAYRGGSTAPASHPSSKYWYTNGAGQLLDMGLLILAIGLAVIAHELGHAVAASLEDVALTHLGLFVIACFPGAYIRLESRTLHRLSLRQQLRIYAAGCVQSLLVAMISLGMLNVLPLVGRFSGYVASDRHEGAVAAWIHPDSPWRAITEPESLLIAIDGELEAPAGYICLRHVSAPVVTRCEVTSGRCACVIESDKLPETRIHDSVTAAGKQWHCMVFEAPRRRLSESTASSLLTGGQVARLMSMDTLPAAASRLMWFDETPERITQEMRFSDDVQQSPRPFMGHSLLHTAETLLAYLFLVSLGLGLLNIIPALGLDGAHLLRLVVEAWIRKLSPERVRLIRTLRLFTRVVLVGHTLLLVALGLVAVLTQHLPIGAG</sequence>
<dbReference type="STRING" id="280699.M1V6H6"/>
<feature type="domain" description="Peptidase M50" evidence="8">
    <location>
        <begin position="263"/>
        <end position="571"/>
    </location>
</feature>
<proteinExistence type="predicted"/>
<evidence type="ECO:0000256" key="7">
    <source>
        <dbReference type="SAM" id="Phobius"/>
    </source>
</evidence>
<protein>
    <recommendedName>
        <fullName evidence="5">Endopeptidase S2P</fullName>
    </recommendedName>
</protein>
<dbReference type="PANTHER" id="PTHR13325:SF3">
    <property type="entry name" value="MEMBRANE-BOUND TRANSCRIPTION FACTOR SITE-2 PROTEASE"/>
    <property type="match status" value="1"/>
</dbReference>
<comment type="subcellular location">
    <subcellularLocation>
        <location evidence="1">Endomembrane system</location>
        <topology evidence="1">Multi-pass membrane protein</topology>
    </subcellularLocation>
</comment>
<evidence type="ECO:0000256" key="4">
    <source>
        <dbReference type="ARBA" id="ARBA00023136"/>
    </source>
</evidence>
<feature type="region of interest" description="Disordered" evidence="6">
    <location>
        <begin position="155"/>
        <end position="182"/>
    </location>
</feature>